<name>A0A220SXF4_9EURY</name>
<evidence type="ECO:0000259" key="1">
    <source>
        <dbReference type="Pfam" id="PF01590"/>
    </source>
</evidence>
<dbReference type="SUPFAM" id="SSF55781">
    <property type="entry name" value="GAF domain-like"/>
    <property type="match status" value="1"/>
</dbReference>
<reference evidence="2" key="1">
    <citation type="submission" date="2016-09" db="EMBL/GenBank/DDBJ databases">
        <title>A plasmid goes viral.</title>
        <authorList>
            <person name="Erdmann S."/>
            <person name="Tschitschko B."/>
            <person name="Cavicchioli R."/>
        </authorList>
    </citation>
    <scope>NUCLEOTIDE SEQUENCE</scope>
    <source>
        <strain evidence="2">HLS1</strain>
        <plasmid evidence="2">pR1SE2</plasmid>
    </source>
</reference>
<evidence type="ECO:0000313" key="2">
    <source>
        <dbReference type="EMBL" id="ASK38301.1"/>
    </source>
</evidence>
<accession>A0A220SXF4</accession>
<dbReference type="AlphaFoldDB" id="A0A220SXF4"/>
<dbReference type="Pfam" id="PF01590">
    <property type="entry name" value="GAF"/>
    <property type="match status" value="1"/>
</dbReference>
<feature type="domain" description="GAF" evidence="1">
    <location>
        <begin position="91"/>
        <end position="166"/>
    </location>
</feature>
<sequence>MTHSICTSEEDGELPYFQRLWRTLLNPNVEPRTRLEQLFEAETEEFDMNCAFLSHIDLETKTQRFEIVYGPHEVLKSDVPVPLSQSYCRKTITDPEGTMAVSDALAEGWEDDPAYETFGLRSYLGTRVSVDDELYGTLCFVDTAPRDEPINDKEKALVEMYSQWVEYTMAYWDEPAFRETRTDTIEGRAVSSEAIDSMMDALKSRTRRVILMALLDTTGTSITTLERRLNQENDRIPLYHTHVPKLANAEYITWDNETDTISKGPKFSEVEPLVQLLKDYNTEFPE</sequence>
<proteinExistence type="predicted"/>
<dbReference type="EMBL" id="KX906370">
    <property type="protein sequence ID" value="ASK38301.1"/>
    <property type="molecule type" value="Genomic_DNA"/>
</dbReference>
<dbReference type="Gene3D" id="3.30.450.40">
    <property type="match status" value="1"/>
</dbReference>
<protein>
    <recommendedName>
        <fullName evidence="1">GAF domain-containing protein</fullName>
    </recommendedName>
</protein>
<geneLocation type="plasmid" evidence="2">
    <name>pR1SE2</name>
</geneLocation>
<organism evidence="2">
    <name type="scientific">Halorubrum lacusprofundi</name>
    <dbReference type="NCBI Taxonomy" id="2247"/>
    <lineage>
        <taxon>Archaea</taxon>
        <taxon>Methanobacteriati</taxon>
        <taxon>Methanobacteriota</taxon>
        <taxon>Stenosarchaea group</taxon>
        <taxon>Halobacteria</taxon>
        <taxon>Halobacteriales</taxon>
        <taxon>Haloferacaceae</taxon>
        <taxon>Halorubrum</taxon>
    </lineage>
</organism>
<dbReference type="InterPro" id="IPR029016">
    <property type="entry name" value="GAF-like_dom_sf"/>
</dbReference>
<keyword evidence="2" id="KW-0614">Plasmid</keyword>
<dbReference type="RefSeq" id="WP_141104811.1">
    <property type="nucleotide sequence ID" value="NZ_JAJNEG010000030.1"/>
</dbReference>
<dbReference type="InterPro" id="IPR003018">
    <property type="entry name" value="GAF"/>
</dbReference>